<evidence type="ECO:0000313" key="2">
    <source>
        <dbReference type="EMBL" id="SVC18796.1"/>
    </source>
</evidence>
<dbReference type="Pfam" id="PF05157">
    <property type="entry name" value="MshEN"/>
    <property type="match status" value="1"/>
</dbReference>
<dbReference type="EMBL" id="UINC01078078">
    <property type="protein sequence ID" value="SVC18796.1"/>
    <property type="molecule type" value="Genomic_DNA"/>
</dbReference>
<name>A0A382K451_9ZZZZ</name>
<dbReference type="PANTHER" id="PTHR30258:SF1">
    <property type="entry name" value="PROTEIN TRANSPORT PROTEIN HOFB HOMOLOG"/>
    <property type="match status" value="1"/>
</dbReference>
<feature type="non-terminal residue" evidence="2">
    <location>
        <position position="195"/>
    </location>
</feature>
<sequence length="195" mass="21772">MRIDALRQAFVEERSAMAGLGELLVRENMISAQELQEAQNEQKRSGVRLGASLVKLGMLDESKLLDFMSRQYHVPSINLDDFEIDTEVIKLLPEDVATKHQVVPVHKAGASLVVAMADPSNIFAIDDIKFLSGYNVEVVVANESQVARAIERYYRGSMEASFDAVMKEFDEDEIEFDVDDESANILDLEKSAEDA</sequence>
<dbReference type="GO" id="GO:0005886">
    <property type="term" value="C:plasma membrane"/>
    <property type="evidence" value="ECO:0007669"/>
    <property type="project" value="TreeGrafter"/>
</dbReference>
<dbReference type="FunFam" id="3.30.300.160:FF:000002">
    <property type="entry name" value="Type II secretion system protein E"/>
    <property type="match status" value="1"/>
</dbReference>
<accession>A0A382K451</accession>
<evidence type="ECO:0000259" key="1">
    <source>
        <dbReference type="Pfam" id="PF05157"/>
    </source>
</evidence>
<gene>
    <name evidence="2" type="ORF">METZ01_LOCUS271650</name>
</gene>
<dbReference type="Gene3D" id="3.30.300.160">
    <property type="entry name" value="Type II secretion system, protein E, N-terminal domain"/>
    <property type="match status" value="1"/>
</dbReference>
<dbReference type="PANTHER" id="PTHR30258">
    <property type="entry name" value="TYPE II SECRETION SYSTEM PROTEIN GSPE-RELATED"/>
    <property type="match status" value="1"/>
</dbReference>
<dbReference type="SUPFAM" id="SSF160246">
    <property type="entry name" value="EspE N-terminal domain-like"/>
    <property type="match status" value="1"/>
</dbReference>
<dbReference type="AlphaFoldDB" id="A0A382K451"/>
<feature type="domain" description="Type II secretion system protein GspE N-terminal" evidence="1">
    <location>
        <begin position="72"/>
        <end position="158"/>
    </location>
</feature>
<dbReference type="InterPro" id="IPR007831">
    <property type="entry name" value="T2SS_GspE_N"/>
</dbReference>
<reference evidence="2" key="1">
    <citation type="submission" date="2018-05" db="EMBL/GenBank/DDBJ databases">
        <authorList>
            <person name="Lanie J.A."/>
            <person name="Ng W.-L."/>
            <person name="Kazmierczak K.M."/>
            <person name="Andrzejewski T.M."/>
            <person name="Davidsen T.M."/>
            <person name="Wayne K.J."/>
            <person name="Tettelin H."/>
            <person name="Glass J.I."/>
            <person name="Rusch D."/>
            <person name="Podicherti R."/>
            <person name="Tsui H.-C.T."/>
            <person name="Winkler M.E."/>
        </authorList>
    </citation>
    <scope>NUCLEOTIDE SEQUENCE</scope>
</reference>
<dbReference type="GO" id="GO:0016887">
    <property type="term" value="F:ATP hydrolysis activity"/>
    <property type="evidence" value="ECO:0007669"/>
    <property type="project" value="TreeGrafter"/>
</dbReference>
<protein>
    <recommendedName>
        <fullName evidence="1">Type II secretion system protein GspE N-terminal domain-containing protein</fullName>
    </recommendedName>
</protein>
<proteinExistence type="predicted"/>
<organism evidence="2">
    <name type="scientific">marine metagenome</name>
    <dbReference type="NCBI Taxonomy" id="408172"/>
    <lineage>
        <taxon>unclassified sequences</taxon>
        <taxon>metagenomes</taxon>
        <taxon>ecological metagenomes</taxon>
    </lineage>
</organism>
<dbReference type="InterPro" id="IPR037257">
    <property type="entry name" value="T2SS_E_N_sf"/>
</dbReference>